<evidence type="ECO:0000313" key="3">
    <source>
        <dbReference type="Proteomes" id="UP000252167"/>
    </source>
</evidence>
<proteinExistence type="predicted"/>
<accession>A0A365YD01</accession>
<sequence length="122" mass="13187">MDGKLRHHALNYVELTVTDLQAAKDFYAAAFGWKFVDYGDQYAGILMPEATAEESGGLLLADKPRPVGGPFVLLYSENLDATARAIEAAGGWIDQPAYPFPGGRRLHFTDPSGNELGVWASA</sequence>
<comment type="caution">
    <text evidence="2">The sequence shown here is derived from an EMBL/GenBank/DDBJ whole genome shotgun (WGS) entry which is preliminary data.</text>
</comment>
<dbReference type="EMBL" id="POAF01000005">
    <property type="protein sequence ID" value="RBM00571.1"/>
    <property type="molecule type" value="Genomic_DNA"/>
</dbReference>
<dbReference type="InterPro" id="IPR029068">
    <property type="entry name" value="Glyas_Bleomycin-R_OHBP_Dase"/>
</dbReference>
<dbReference type="Gene3D" id="3.10.180.10">
    <property type="entry name" value="2,3-Dihydroxybiphenyl 1,2-Dioxygenase, domain 1"/>
    <property type="match status" value="1"/>
</dbReference>
<dbReference type="InterPro" id="IPR004360">
    <property type="entry name" value="Glyas_Fos-R_dOase_dom"/>
</dbReference>
<organism evidence="2 3">
    <name type="scientific">Glutamicibacter soli</name>
    <dbReference type="NCBI Taxonomy" id="453836"/>
    <lineage>
        <taxon>Bacteria</taxon>
        <taxon>Bacillati</taxon>
        <taxon>Actinomycetota</taxon>
        <taxon>Actinomycetes</taxon>
        <taxon>Micrococcales</taxon>
        <taxon>Micrococcaceae</taxon>
        <taxon>Glutamicibacter</taxon>
    </lineage>
</organism>
<dbReference type="Pfam" id="PF00903">
    <property type="entry name" value="Glyoxalase"/>
    <property type="match status" value="1"/>
</dbReference>
<gene>
    <name evidence="2" type="ORF">C1H84_11555</name>
</gene>
<dbReference type="CDD" id="cd07247">
    <property type="entry name" value="SgaA_N_like"/>
    <property type="match status" value="1"/>
</dbReference>
<dbReference type="RefSeq" id="WP_047119800.1">
    <property type="nucleotide sequence ID" value="NZ_CM125969.1"/>
</dbReference>
<dbReference type="PANTHER" id="PTHR33993">
    <property type="entry name" value="GLYOXALASE-RELATED"/>
    <property type="match status" value="1"/>
</dbReference>
<feature type="domain" description="VOC" evidence="1">
    <location>
        <begin position="9"/>
        <end position="121"/>
    </location>
</feature>
<evidence type="ECO:0000313" key="2">
    <source>
        <dbReference type="EMBL" id="RBM00571.1"/>
    </source>
</evidence>
<dbReference type="AlphaFoldDB" id="A0A365YD01"/>
<keyword evidence="3" id="KW-1185">Reference proteome</keyword>
<dbReference type="SUPFAM" id="SSF54593">
    <property type="entry name" value="Glyoxalase/Bleomycin resistance protein/Dihydroxybiphenyl dioxygenase"/>
    <property type="match status" value="1"/>
</dbReference>
<evidence type="ECO:0000259" key="1">
    <source>
        <dbReference type="PROSITE" id="PS51819"/>
    </source>
</evidence>
<name>A0A365YD01_9MICC</name>
<dbReference type="InterPro" id="IPR037523">
    <property type="entry name" value="VOC_core"/>
</dbReference>
<reference evidence="2 3" key="1">
    <citation type="submission" date="2018-01" db="EMBL/GenBank/DDBJ databases">
        <title>Glutamicibacter soli strain NHPC-3 Whole genome sequence and assembly.</title>
        <authorList>
            <person name="Choudhury P."/>
            <person name="Gupta D."/>
            <person name="Sengupta K."/>
            <person name="Jawed A."/>
            <person name="Sultana N."/>
            <person name="Saha P."/>
        </authorList>
    </citation>
    <scope>NUCLEOTIDE SEQUENCE [LARGE SCALE GENOMIC DNA]</scope>
    <source>
        <strain evidence="2 3">NHPC-3</strain>
    </source>
</reference>
<dbReference type="Proteomes" id="UP000252167">
    <property type="component" value="Unassembled WGS sequence"/>
</dbReference>
<dbReference type="PROSITE" id="PS51819">
    <property type="entry name" value="VOC"/>
    <property type="match status" value="1"/>
</dbReference>
<dbReference type="InterPro" id="IPR052164">
    <property type="entry name" value="Anthracycline_SecMetBiosynth"/>
</dbReference>
<dbReference type="PANTHER" id="PTHR33993:SF1">
    <property type="entry name" value="GLYOXALASE FAMILY PROTEIN"/>
    <property type="match status" value="1"/>
</dbReference>
<protein>
    <submittedName>
        <fullName evidence="2">VOC family protein</fullName>
    </submittedName>
</protein>